<name>A0A090CYP6_9BACT</name>
<proteinExistence type="inferred from homology"/>
<evidence type="ECO:0000256" key="2">
    <source>
        <dbReference type="ARBA" id="ARBA00023002"/>
    </source>
</evidence>
<dbReference type="eggNOG" id="COG1028">
    <property type="taxonomic scope" value="Bacteria"/>
</dbReference>
<reference evidence="4" key="2">
    <citation type="submission" date="2014-09" db="EMBL/GenBank/DDBJ databases">
        <title>Criblamydia sequanensis harbors a mega-plasmid encoding arsenite resistance.</title>
        <authorList>
            <person name="Bertelli C."/>
            <person name="Goesmann A."/>
            <person name="Greub G."/>
        </authorList>
    </citation>
    <scope>NUCLEOTIDE SEQUENCE [LARGE SCALE GENOMIC DNA]</scope>
    <source>
        <strain evidence="4">CRIB-18</strain>
    </source>
</reference>
<protein>
    <submittedName>
        <fullName evidence="4">Short-chain dehydrogenase/reductase</fullName>
    </submittedName>
</protein>
<dbReference type="GO" id="GO:0016491">
    <property type="term" value="F:oxidoreductase activity"/>
    <property type="evidence" value="ECO:0007669"/>
    <property type="project" value="UniProtKB-KW"/>
</dbReference>
<accession>A0A090CYP6</accession>
<dbReference type="InterPro" id="IPR036291">
    <property type="entry name" value="NAD(P)-bd_dom_sf"/>
</dbReference>
<evidence type="ECO:0000313" key="4">
    <source>
        <dbReference type="EMBL" id="CDR33747.1"/>
    </source>
</evidence>
<dbReference type="CDD" id="cd05233">
    <property type="entry name" value="SDR_c"/>
    <property type="match status" value="1"/>
</dbReference>
<dbReference type="AlphaFoldDB" id="A0A090CYP6"/>
<dbReference type="PANTHER" id="PTHR43639">
    <property type="entry name" value="OXIDOREDUCTASE, SHORT-CHAIN DEHYDROGENASE/REDUCTASE FAMILY (AFU_ORTHOLOGUE AFUA_5G02870)"/>
    <property type="match status" value="1"/>
</dbReference>
<dbReference type="PANTHER" id="PTHR43639:SF1">
    <property type="entry name" value="SHORT-CHAIN DEHYDROGENASE_REDUCTASE FAMILY PROTEIN"/>
    <property type="match status" value="1"/>
</dbReference>
<organism evidence="4 5">
    <name type="scientific">Candidatus Criblamydia sequanensis CRIB-18</name>
    <dbReference type="NCBI Taxonomy" id="1437425"/>
    <lineage>
        <taxon>Bacteria</taxon>
        <taxon>Pseudomonadati</taxon>
        <taxon>Chlamydiota</taxon>
        <taxon>Chlamydiia</taxon>
        <taxon>Parachlamydiales</taxon>
        <taxon>Candidatus Criblamydiaceae</taxon>
        <taxon>Candidatus Criblamydia</taxon>
    </lineage>
</organism>
<dbReference type="PRINTS" id="PR00081">
    <property type="entry name" value="GDHRDH"/>
</dbReference>
<comment type="caution">
    <text evidence="4">The sequence shown here is derived from an EMBL/GenBank/DDBJ whole genome shotgun (WGS) entry which is preliminary data.</text>
</comment>
<evidence type="ECO:0000313" key="5">
    <source>
        <dbReference type="Proteomes" id="UP000031552"/>
    </source>
</evidence>
<evidence type="ECO:0000256" key="3">
    <source>
        <dbReference type="RuleBase" id="RU000363"/>
    </source>
</evidence>
<evidence type="ECO:0000256" key="1">
    <source>
        <dbReference type="ARBA" id="ARBA00006484"/>
    </source>
</evidence>
<keyword evidence="5" id="KW-1185">Reference proteome</keyword>
<gene>
    <name evidence="4" type="ORF">CSEC_0920</name>
</gene>
<dbReference type="RefSeq" id="WP_202593683.1">
    <property type="nucleotide sequence ID" value="NZ_CCEJ010000003.1"/>
</dbReference>
<dbReference type="SUPFAM" id="SSF51735">
    <property type="entry name" value="NAD(P)-binding Rossmann-fold domains"/>
    <property type="match status" value="1"/>
</dbReference>
<reference evidence="4" key="1">
    <citation type="submission" date="2013-12" db="EMBL/GenBank/DDBJ databases">
        <authorList>
            <person name="Linke B."/>
        </authorList>
    </citation>
    <scope>NUCLEOTIDE SEQUENCE [LARGE SCALE GENOMIC DNA]</scope>
    <source>
        <strain evidence="4">CRIB-18</strain>
    </source>
</reference>
<dbReference type="Gene3D" id="3.40.50.720">
    <property type="entry name" value="NAD(P)-binding Rossmann-like Domain"/>
    <property type="match status" value="1"/>
</dbReference>
<dbReference type="Proteomes" id="UP000031552">
    <property type="component" value="Unassembled WGS sequence"/>
</dbReference>
<dbReference type="STRING" id="1437425.CSEC_0920"/>
<comment type="similarity">
    <text evidence="1 3">Belongs to the short-chain dehydrogenases/reductases (SDR) family.</text>
</comment>
<sequence length="251" mass="27369">MKKWVFMNANTNEKPVAIVTGASSGIGLKITQSLLENGYCVVANSRTISKSKDLKPSEDLVLMDGDISKKGAAIKVVDAAMKHYGRIDLLVNCAGIYISKPFTEYTSEDFETMIGTNIAGYFFVTQQVIAQMRKQQSGHVVSISTVLVDQPLAGAHIALPVLTKSTIPAFSRALAMEYVTDGIRFNTISPGVVDTPMHAKDDHELLKKLHPIKRLVQISEIVDALHYLQSARMVNGENIRIDGGAHAGAKW</sequence>
<keyword evidence="2" id="KW-0560">Oxidoreductase</keyword>
<dbReference type="Pfam" id="PF00106">
    <property type="entry name" value="adh_short"/>
    <property type="match status" value="1"/>
</dbReference>
<dbReference type="PRINTS" id="PR00080">
    <property type="entry name" value="SDRFAMILY"/>
</dbReference>
<dbReference type="EMBL" id="CCEJ010000003">
    <property type="protein sequence ID" value="CDR33747.1"/>
    <property type="molecule type" value="Genomic_DNA"/>
</dbReference>
<dbReference type="InterPro" id="IPR002347">
    <property type="entry name" value="SDR_fam"/>
</dbReference>